<dbReference type="PANTHER" id="PTHR45772">
    <property type="entry name" value="CONSERVED COMPONENT OF ABC TRANSPORTER FOR NATURAL AMINO ACIDS-RELATED"/>
    <property type="match status" value="1"/>
</dbReference>
<dbReference type="InterPro" id="IPR003593">
    <property type="entry name" value="AAA+_ATPase"/>
</dbReference>
<dbReference type="Proteomes" id="UP000321085">
    <property type="component" value="Unassembled WGS sequence"/>
</dbReference>
<feature type="domain" description="ABC transporter" evidence="4">
    <location>
        <begin position="3"/>
        <end position="246"/>
    </location>
</feature>
<dbReference type="InterPro" id="IPR027417">
    <property type="entry name" value="P-loop_NTPase"/>
</dbReference>
<dbReference type="EMBL" id="BJYU01000035">
    <property type="protein sequence ID" value="GEO15080.1"/>
    <property type="molecule type" value="Genomic_DNA"/>
</dbReference>
<dbReference type="GO" id="GO:0016887">
    <property type="term" value="F:ATP hydrolysis activity"/>
    <property type="evidence" value="ECO:0007669"/>
    <property type="project" value="InterPro"/>
</dbReference>
<gene>
    <name evidence="5" type="ORF">MAE02_27760</name>
</gene>
<name>A0A512BSX0_9HYPH</name>
<keyword evidence="1" id="KW-0813">Transport</keyword>
<evidence type="ECO:0000256" key="2">
    <source>
        <dbReference type="ARBA" id="ARBA00022741"/>
    </source>
</evidence>
<accession>A0A512BSX0</accession>
<dbReference type="Gene3D" id="3.40.50.300">
    <property type="entry name" value="P-loop containing nucleotide triphosphate hydrolases"/>
    <property type="match status" value="1"/>
</dbReference>
<evidence type="ECO:0000313" key="5">
    <source>
        <dbReference type="EMBL" id="GEO15080.1"/>
    </source>
</evidence>
<keyword evidence="3 5" id="KW-0067">ATP-binding</keyword>
<dbReference type="InterPro" id="IPR003439">
    <property type="entry name" value="ABC_transporter-like_ATP-bd"/>
</dbReference>
<dbReference type="GO" id="GO:0005886">
    <property type="term" value="C:plasma membrane"/>
    <property type="evidence" value="ECO:0007669"/>
    <property type="project" value="TreeGrafter"/>
</dbReference>
<dbReference type="PANTHER" id="PTHR45772:SF9">
    <property type="entry name" value="CONSERVED COMPONENT OF ABC TRANSPORTER FOR NATURAL AMINO ACIDS"/>
    <property type="match status" value="1"/>
</dbReference>
<dbReference type="Pfam" id="PF00005">
    <property type="entry name" value="ABC_tran"/>
    <property type="match status" value="1"/>
</dbReference>
<dbReference type="SUPFAM" id="SSF52540">
    <property type="entry name" value="P-loop containing nucleoside triphosphate hydrolases"/>
    <property type="match status" value="1"/>
</dbReference>
<evidence type="ECO:0000256" key="1">
    <source>
        <dbReference type="ARBA" id="ARBA00022448"/>
    </source>
</evidence>
<proteinExistence type="predicted"/>
<evidence type="ECO:0000256" key="3">
    <source>
        <dbReference type="ARBA" id="ARBA00022840"/>
    </source>
</evidence>
<reference evidence="5 6" key="1">
    <citation type="submission" date="2019-07" db="EMBL/GenBank/DDBJ databases">
        <title>Whole genome shotgun sequence of Microvirga aerophila NBRC 106136.</title>
        <authorList>
            <person name="Hosoyama A."/>
            <person name="Uohara A."/>
            <person name="Ohji S."/>
            <person name="Ichikawa N."/>
        </authorList>
    </citation>
    <scope>NUCLEOTIDE SEQUENCE [LARGE SCALE GENOMIC DNA]</scope>
    <source>
        <strain evidence="5 6">NBRC 106136</strain>
    </source>
</reference>
<evidence type="ECO:0000259" key="4">
    <source>
        <dbReference type="PROSITE" id="PS50893"/>
    </source>
</evidence>
<sequence length="275" mass="30211">MALTLEHVSKRFGSLVAIKDLSLTFERGAIYSIIGPNGAGKSTVVNMVAGSYTVTSGVIRLDAHVVSSLAKHQIARLGISRTYQNLRLFDGMSVLENLEVCFFTDSLPGLFRRGGHRMTKVERLKRCHACLHDFNLADVAENLAGDLPYGRQKVLELARAFVTDAPVVLLDEPAAGLNHTETKEMARRIASLKRSDRAIILVEHDMDLVMSISDRVDVLNHGELLYSGSPDAVRRNEKVQEAYLGTAAELDIVRKLTEGRRTSGGIRAHAGVVRH</sequence>
<dbReference type="AlphaFoldDB" id="A0A512BSX0"/>
<keyword evidence="6" id="KW-1185">Reference proteome</keyword>
<dbReference type="PROSITE" id="PS50893">
    <property type="entry name" value="ABC_TRANSPORTER_2"/>
    <property type="match status" value="1"/>
</dbReference>
<dbReference type="RefSeq" id="WP_114187312.1">
    <property type="nucleotide sequence ID" value="NZ_BJYU01000035.1"/>
</dbReference>
<evidence type="ECO:0000313" key="6">
    <source>
        <dbReference type="Proteomes" id="UP000321085"/>
    </source>
</evidence>
<dbReference type="InterPro" id="IPR051120">
    <property type="entry name" value="ABC_AA/LPS_Transport"/>
</dbReference>
<keyword evidence="2" id="KW-0547">Nucleotide-binding</keyword>
<dbReference type="InterPro" id="IPR032823">
    <property type="entry name" value="BCA_ABC_TP_C"/>
</dbReference>
<dbReference type="SMART" id="SM00382">
    <property type="entry name" value="AAA"/>
    <property type="match status" value="1"/>
</dbReference>
<dbReference type="GO" id="GO:0005524">
    <property type="term" value="F:ATP binding"/>
    <property type="evidence" value="ECO:0007669"/>
    <property type="project" value="UniProtKB-KW"/>
</dbReference>
<protein>
    <submittedName>
        <fullName evidence="5">ABC transporter ATP-binding protein</fullName>
    </submittedName>
</protein>
<dbReference type="CDD" id="cd03219">
    <property type="entry name" value="ABC_Mj1267_LivG_branched"/>
    <property type="match status" value="1"/>
</dbReference>
<dbReference type="OrthoDB" id="9810077at2"/>
<comment type="caution">
    <text evidence="5">The sequence shown here is derived from an EMBL/GenBank/DDBJ whole genome shotgun (WGS) entry which is preliminary data.</text>
</comment>
<dbReference type="Pfam" id="PF12399">
    <property type="entry name" value="BCA_ABC_TP_C"/>
    <property type="match status" value="1"/>
</dbReference>
<organism evidence="5 6">
    <name type="scientific">Microvirga aerophila</name>
    <dbReference type="NCBI Taxonomy" id="670291"/>
    <lineage>
        <taxon>Bacteria</taxon>
        <taxon>Pseudomonadati</taxon>
        <taxon>Pseudomonadota</taxon>
        <taxon>Alphaproteobacteria</taxon>
        <taxon>Hyphomicrobiales</taxon>
        <taxon>Methylobacteriaceae</taxon>
        <taxon>Microvirga</taxon>
    </lineage>
</organism>